<evidence type="ECO:0000313" key="2">
    <source>
        <dbReference type="Proteomes" id="UP000278152"/>
    </source>
</evidence>
<reference evidence="1 2" key="1">
    <citation type="submission" date="2018-11" db="EMBL/GenBank/DDBJ databases">
        <title>Complete genome sequence of Microcystis aeruginosa NIES-102.</title>
        <authorList>
            <person name="Yamaguchi H."/>
            <person name="Suzuki S."/>
            <person name="Kawachi M."/>
        </authorList>
    </citation>
    <scope>NUCLEOTIDE SEQUENCE [LARGE SCALE GENOMIC DNA]</scope>
    <source>
        <strain evidence="1 2">NIES-102</strain>
    </source>
</reference>
<organism evidence="1 2">
    <name type="scientific">Microcystis viridis NIES-102</name>
    <dbReference type="NCBI Taxonomy" id="213615"/>
    <lineage>
        <taxon>Bacteria</taxon>
        <taxon>Bacillati</taxon>
        <taxon>Cyanobacteriota</taxon>
        <taxon>Cyanophyceae</taxon>
        <taxon>Oscillatoriophycideae</taxon>
        <taxon>Chroococcales</taxon>
        <taxon>Microcystaceae</taxon>
        <taxon>Microcystis</taxon>
    </lineage>
</organism>
<evidence type="ECO:0000313" key="1">
    <source>
        <dbReference type="EMBL" id="BBH41367.1"/>
    </source>
</evidence>
<proteinExistence type="predicted"/>
<protein>
    <submittedName>
        <fullName evidence="1">Uncharacterized protein</fullName>
    </submittedName>
</protein>
<gene>
    <name evidence="1" type="ORF">myaer102_39750</name>
</gene>
<accession>A0A3G9JZ95</accession>
<dbReference type="AlphaFoldDB" id="A0A3G9JZ95"/>
<dbReference type="EMBL" id="AP019314">
    <property type="protein sequence ID" value="BBH41367.1"/>
    <property type="molecule type" value="Genomic_DNA"/>
</dbReference>
<dbReference type="KEGG" id="mvz:myaer102_39750"/>
<sequence length="181" mass="19904">MQVVAVQSIVGDIRTNAAGLIINSLDFGFAADVAQNINNFADIGNVNSPLVTSNFPLFRSGTLDNTNGLIDNLSGGSVPQANQGTAIGKYLGKINYILASKIVQHFFNVSEEALSVFIGAKFNPFIENLGLKPRRFTAALLLNISTFTKYMLKYETWKKPIRFDFTPHQHKSRYCGALWAV</sequence>
<name>A0A3G9JZ95_MICVR</name>
<dbReference type="Proteomes" id="UP000278152">
    <property type="component" value="Chromosome"/>
</dbReference>